<dbReference type="SUPFAM" id="SSF53335">
    <property type="entry name" value="S-adenosyl-L-methionine-dependent methyltransferases"/>
    <property type="match status" value="1"/>
</dbReference>
<keyword evidence="2 6" id="KW-0808">Transferase</keyword>
<dbReference type="GO" id="GO:0008168">
    <property type="term" value="F:methyltransferase activity"/>
    <property type="evidence" value="ECO:0007669"/>
    <property type="project" value="UniProtKB-KW"/>
</dbReference>
<dbReference type="InterPro" id="IPR026170">
    <property type="entry name" value="FAM173A/B"/>
</dbReference>
<dbReference type="PANTHER" id="PTHR13610:SF9">
    <property type="entry name" value="FI06469P"/>
    <property type="match status" value="1"/>
</dbReference>
<name>A0ABU6JY81_9RHOO</name>
<keyword evidence="3" id="KW-0949">S-adenosyl-L-methionine</keyword>
<evidence type="ECO:0000256" key="1">
    <source>
        <dbReference type="ARBA" id="ARBA00022603"/>
    </source>
</evidence>
<dbReference type="Gene3D" id="3.40.50.150">
    <property type="entry name" value="Vaccinia Virus protein VP39"/>
    <property type="match status" value="1"/>
</dbReference>
<comment type="caution">
    <text evidence="6">The sequence shown here is derived from an EMBL/GenBank/DDBJ whole genome shotgun (WGS) entry which is preliminary data.</text>
</comment>
<dbReference type="EMBL" id="JAYXHS010000001">
    <property type="protein sequence ID" value="MEC5384146.1"/>
    <property type="molecule type" value="Genomic_DNA"/>
</dbReference>
<feature type="transmembrane region" description="Helical" evidence="4">
    <location>
        <begin position="36"/>
        <end position="53"/>
    </location>
</feature>
<gene>
    <name evidence="6" type="ORF">VVD49_00355</name>
</gene>
<keyword evidence="4" id="KW-1133">Transmembrane helix</keyword>
<dbReference type="Pfam" id="PF13649">
    <property type="entry name" value="Methyltransf_25"/>
    <property type="match status" value="1"/>
</dbReference>
<dbReference type="EC" id="2.1.-.-" evidence="6"/>
<dbReference type="InterPro" id="IPR029063">
    <property type="entry name" value="SAM-dependent_MTases_sf"/>
</dbReference>
<protein>
    <submittedName>
        <fullName evidence="6">Class I SAM-dependent methyltransferase</fullName>
        <ecNumber evidence="6">2.1.-.-</ecNumber>
    </submittedName>
</protein>
<dbReference type="RefSeq" id="WP_327597130.1">
    <property type="nucleotide sequence ID" value="NZ_JAYXHS010000001.1"/>
</dbReference>
<dbReference type="PANTHER" id="PTHR13610">
    <property type="entry name" value="METHYLTRANSFERASE DOMAIN-CONTAINING PROTEIN"/>
    <property type="match status" value="1"/>
</dbReference>
<keyword evidence="7" id="KW-1185">Reference proteome</keyword>
<dbReference type="Proteomes" id="UP001331561">
    <property type="component" value="Unassembled WGS sequence"/>
</dbReference>
<evidence type="ECO:0000259" key="5">
    <source>
        <dbReference type="Pfam" id="PF13649"/>
    </source>
</evidence>
<dbReference type="InterPro" id="IPR041698">
    <property type="entry name" value="Methyltransf_25"/>
</dbReference>
<feature type="transmembrane region" description="Helical" evidence="4">
    <location>
        <begin position="12"/>
        <end position="29"/>
    </location>
</feature>
<dbReference type="CDD" id="cd02440">
    <property type="entry name" value="AdoMet_MTases"/>
    <property type="match status" value="1"/>
</dbReference>
<feature type="domain" description="Methyltransferase" evidence="5">
    <location>
        <begin position="106"/>
        <end position="190"/>
    </location>
</feature>
<organism evidence="6 7">
    <name type="scientific">Uliginosibacterium silvisoli</name>
    <dbReference type="NCBI Taxonomy" id="3114758"/>
    <lineage>
        <taxon>Bacteria</taxon>
        <taxon>Pseudomonadati</taxon>
        <taxon>Pseudomonadota</taxon>
        <taxon>Betaproteobacteria</taxon>
        <taxon>Rhodocyclales</taxon>
        <taxon>Zoogloeaceae</taxon>
        <taxon>Uliginosibacterium</taxon>
    </lineage>
</organism>
<keyword evidence="1 6" id="KW-0489">Methyltransferase</keyword>
<reference evidence="6 7" key="1">
    <citation type="submission" date="2024-01" db="EMBL/GenBank/DDBJ databases">
        <title>Uliginosibacterium soil sp. nov.</title>
        <authorList>
            <person name="Lv Y."/>
        </authorList>
    </citation>
    <scope>NUCLEOTIDE SEQUENCE [LARGE SCALE GENOMIC DNA]</scope>
    <source>
        <strain evidence="6 7">H3</strain>
    </source>
</reference>
<evidence type="ECO:0000313" key="6">
    <source>
        <dbReference type="EMBL" id="MEC5384146.1"/>
    </source>
</evidence>
<evidence type="ECO:0000256" key="4">
    <source>
        <dbReference type="SAM" id="Phobius"/>
    </source>
</evidence>
<accession>A0ABU6JY81</accession>
<dbReference type="GO" id="GO:0032259">
    <property type="term" value="P:methylation"/>
    <property type="evidence" value="ECO:0007669"/>
    <property type="project" value="UniProtKB-KW"/>
</dbReference>
<evidence type="ECO:0000256" key="2">
    <source>
        <dbReference type="ARBA" id="ARBA00022679"/>
    </source>
</evidence>
<proteinExistence type="predicted"/>
<feature type="transmembrane region" description="Helical" evidence="4">
    <location>
        <begin position="59"/>
        <end position="76"/>
    </location>
</feature>
<keyword evidence="4" id="KW-0472">Membrane</keyword>
<evidence type="ECO:0000313" key="7">
    <source>
        <dbReference type="Proteomes" id="UP001331561"/>
    </source>
</evidence>
<evidence type="ECO:0000256" key="3">
    <source>
        <dbReference type="ARBA" id="ARBA00022691"/>
    </source>
</evidence>
<sequence length="237" mass="26439">MIGQSGNLPFSTPLALAVSQGLMAAFFSAGLRSARWWIPIHMLFMPCVVLAAGSGLPPWAYLGGFVFLALVYWSSFRTQVPLFLSNKQTVHRLAAWLPDNQPLTALDIGSGTGSLVLRLAQLRPDWQVHGIETAPAPYWLSRRLCRDIPNTHLSRGDFWQGSLQGFDVVYAFLSPVPMPALWAKAVREMRPGSWLISNSFEISRATPEHVISVRDKRNTHLFCYRIPGHATTPKSRQ</sequence>
<keyword evidence="4" id="KW-0812">Transmembrane</keyword>